<comment type="caution">
    <text evidence="2">The sequence shown here is derived from an EMBL/GenBank/DDBJ whole genome shotgun (WGS) entry which is preliminary data.</text>
</comment>
<dbReference type="GO" id="GO:0016192">
    <property type="term" value="P:vesicle-mediated transport"/>
    <property type="evidence" value="ECO:0007669"/>
    <property type="project" value="InterPro"/>
</dbReference>
<keyword evidence="3" id="KW-1185">Reference proteome</keyword>
<protein>
    <submittedName>
        <fullName evidence="2">Sec1 family domain-containing protein 2</fullName>
    </submittedName>
</protein>
<dbReference type="InterPro" id="IPR036045">
    <property type="entry name" value="Sec1-like_sf"/>
</dbReference>
<dbReference type="InterPro" id="IPR027482">
    <property type="entry name" value="Sec1-like_dom2"/>
</dbReference>
<evidence type="ECO:0000313" key="3">
    <source>
        <dbReference type="Proteomes" id="UP000299102"/>
    </source>
</evidence>
<reference evidence="2 3" key="1">
    <citation type="journal article" date="2019" name="Commun. Biol.">
        <title>The bagworm genome reveals a unique fibroin gene that provides high tensile strength.</title>
        <authorList>
            <person name="Kono N."/>
            <person name="Nakamura H."/>
            <person name="Ohtoshi R."/>
            <person name="Tomita M."/>
            <person name="Numata K."/>
            <person name="Arakawa K."/>
        </authorList>
    </citation>
    <scope>NUCLEOTIDE SEQUENCE [LARGE SCALE GENOMIC DNA]</scope>
</reference>
<dbReference type="EMBL" id="BGZK01000560">
    <property type="protein sequence ID" value="GBP50195.1"/>
    <property type="molecule type" value="Genomic_DNA"/>
</dbReference>
<organism evidence="2 3">
    <name type="scientific">Eumeta variegata</name>
    <name type="common">Bagworm moth</name>
    <name type="synonym">Eumeta japonica</name>
    <dbReference type="NCBI Taxonomy" id="151549"/>
    <lineage>
        <taxon>Eukaryota</taxon>
        <taxon>Metazoa</taxon>
        <taxon>Ecdysozoa</taxon>
        <taxon>Arthropoda</taxon>
        <taxon>Hexapoda</taxon>
        <taxon>Insecta</taxon>
        <taxon>Pterygota</taxon>
        <taxon>Neoptera</taxon>
        <taxon>Endopterygota</taxon>
        <taxon>Lepidoptera</taxon>
        <taxon>Glossata</taxon>
        <taxon>Ditrysia</taxon>
        <taxon>Tineoidea</taxon>
        <taxon>Psychidae</taxon>
        <taxon>Oiketicinae</taxon>
        <taxon>Eumeta</taxon>
    </lineage>
</organism>
<accession>A0A4C1WJA4</accession>
<proteinExistence type="inferred from homology"/>
<comment type="similarity">
    <text evidence="1">Belongs to the STXBP/unc-18/SEC1 family.</text>
</comment>
<dbReference type="Gene3D" id="3.40.50.1910">
    <property type="match status" value="1"/>
</dbReference>
<dbReference type="Pfam" id="PF00995">
    <property type="entry name" value="Sec1"/>
    <property type="match status" value="1"/>
</dbReference>
<evidence type="ECO:0000256" key="1">
    <source>
        <dbReference type="ARBA" id="ARBA00009884"/>
    </source>
</evidence>
<dbReference type="OrthoDB" id="549905at2759"/>
<dbReference type="Proteomes" id="UP000299102">
    <property type="component" value="Unassembled WGS sequence"/>
</dbReference>
<dbReference type="InterPro" id="IPR001619">
    <property type="entry name" value="Sec1-like"/>
</dbReference>
<dbReference type="AlphaFoldDB" id="A0A4C1WJA4"/>
<evidence type="ECO:0000313" key="2">
    <source>
        <dbReference type="EMBL" id="GBP50195.1"/>
    </source>
</evidence>
<gene>
    <name evidence="2" type="primary">Scfd2</name>
    <name evidence="2" type="ORF">EVAR_97197_1</name>
</gene>
<dbReference type="PANTHER" id="PTHR11679">
    <property type="entry name" value="VESICLE PROTEIN SORTING-ASSOCIATED"/>
    <property type="match status" value="1"/>
</dbReference>
<name>A0A4C1WJA4_EUMVA</name>
<dbReference type="SUPFAM" id="SSF56815">
    <property type="entry name" value="Sec1/munc18-like (SM) proteins"/>
    <property type="match status" value="1"/>
</dbReference>
<sequence length="514" mass="56886">MLNATVKEFSKAWWSEVYNRIIGAAVFIDDATAECLHWDGGLFNLLSSGAVEVKSLSPFEPSAVEVVHIPIFTISPTNVIFLTPPYSKLYPSYEGKLIPESQSIDLHSLNNEERSSVRRFVSSLNSLFDSMNIKEDIFYMGTYSSISAGVLENSPVCIARRKNCSNPVSLILVDRTLDLCSVTSHNLESVLDKAMSVLPRFPGHSTDVCVDMSPLCEANVVNLIEDVQLCPGCLYHPNDESCVQTFDHMINKSQKEVMFDVYNKLSKIDVQRSPGPKALTKVTPQTIEKIVTATKGNYDLIEKHLGLLQQSLGVVQMLKSPVYAQCELLAGLEEQVMQNIVTSKESTSVLTQVWVKVLEASNVVTPEQCEGIAKKIMKRLKHISSMRKILVNYNSVLKPLESGSGSEYQGVLQQLLEDLVASDQPEIPDLKHRNEGLKDLLRSGLNILTSKKSRTAKRPLDNPLVILFVIGGVTAEECKQLHRAAIMSGVDAQFIIGSTKFVTPLEGMRDALQL</sequence>
<dbReference type="STRING" id="151549.A0A4C1WJA4"/>